<name>A0A2S4M7N8_9BURK</name>
<sequence length="271" mass="29689">MPGQFPAPVSPPNFADIDDRRLAWWSSGSGSPTVVLETGLGAESADWQPVQAAIDARFRVFRYDRAGRGASEPASGPRDAAAMVDDLAKLLNAARMPAPWLLVGHSYGGLLMRLFARRFRTQTCGLVLVEAMHDEQFDAFGQAFVEPAPDDSHALTSMRALWREGWRDARTTPEGIDFPASFRAARAIGTPGTLGDLPMAVLAADSFGHSPFFAAHRRGDLQRQWENMQASFLALSSRAELIHVPQSEHFMQRDAPQAIVDAIDRVARHAL</sequence>
<dbReference type="EMBL" id="PQGA01000008">
    <property type="protein sequence ID" value="POR50547.1"/>
    <property type="molecule type" value="Genomic_DNA"/>
</dbReference>
<evidence type="ECO:0000259" key="1">
    <source>
        <dbReference type="Pfam" id="PF12697"/>
    </source>
</evidence>
<evidence type="ECO:0000313" key="2">
    <source>
        <dbReference type="EMBL" id="POR50547.1"/>
    </source>
</evidence>
<dbReference type="InterPro" id="IPR000073">
    <property type="entry name" value="AB_hydrolase_1"/>
</dbReference>
<dbReference type="Pfam" id="PF12697">
    <property type="entry name" value="Abhydrolase_6"/>
    <property type="match status" value="1"/>
</dbReference>
<feature type="domain" description="AB hydrolase-1" evidence="1">
    <location>
        <begin position="38"/>
        <end position="262"/>
    </location>
</feature>
<reference evidence="2 3" key="1">
    <citation type="submission" date="2018-01" db="EMBL/GenBank/DDBJ databases">
        <title>Genomic Encyclopedia of Type Strains, Phase III (KMG-III): the genomes of soil and plant-associated and newly described type strains.</title>
        <authorList>
            <person name="Whitman W."/>
        </authorList>
    </citation>
    <scope>NUCLEOTIDE SEQUENCE [LARGE SCALE GENOMIC DNA]</scope>
    <source>
        <strain evidence="2 3">JCM 18070</strain>
    </source>
</reference>
<dbReference type="InterPro" id="IPR029058">
    <property type="entry name" value="AB_hydrolase_fold"/>
</dbReference>
<dbReference type="Gene3D" id="3.40.50.1820">
    <property type="entry name" value="alpha/beta hydrolase"/>
    <property type="match status" value="1"/>
</dbReference>
<dbReference type="GO" id="GO:0016020">
    <property type="term" value="C:membrane"/>
    <property type="evidence" value="ECO:0007669"/>
    <property type="project" value="TreeGrafter"/>
</dbReference>
<dbReference type="InterPro" id="IPR050266">
    <property type="entry name" value="AB_hydrolase_sf"/>
</dbReference>
<accession>A0A2S4M7N8</accession>
<keyword evidence="3" id="KW-1185">Reference proteome</keyword>
<organism evidence="2 3">
    <name type="scientific">Paraburkholderia eburnea</name>
    <dbReference type="NCBI Taxonomy" id="1189126"/>
    <lineage>
        <taxon>Bacteria</taxon>
        <taxon>Pseudomonadati</taxon>
        <taxon>Pseudomonadota</taxon>
        <taxon>Betaproteobacteria</taxon>
        <taxon>Burkholderiales</taxon>
        <taxon>Burkholderiaceae</taxon>
        <taxon>Paraburkholderia</taxon>
    </lineage>
</organism>
<dbReference type="PANTHER" id="PTHR43798">
    <property type="entry name" value="MONOACYLGLYCEROL LIPASE"/>
    <property type="match status" value="1"/>
</dbReference>
<comment type="caution">
    <text evidence="2">The sequence shown here is derived from an EMBL/GenBank/DDBJ whole genome shotgun (WGS) entry which is preliminary data.</text>
</comment>
<dbReference type="SUPFAM" id="SSF53474">
    <property type="entry name" value="alpha/beta-Hydrolases"/>
    <property type="match status" value="1"/>
</dbReference>
<protein>
    <submittedName>
        <fullName evidence="2">Pimeloyl-ACP methyl ester carboxylesterase</fullName>
    </submittedName>
</protein>
<dbReference type="Proteomes" id="UP000237381">
    <property type="component" value="Unassembled WGS sequence"/>
</dbReference>
<evidence type="ECO:0000313" key="3">
    <source>
        <dbReference type="Proteomes" id="UP000237381"/>
    </source>
</evidence>
<gene>
    <name evidence="2" type="ORF">B0G62_10838</name>
</gene>
<dbReference type="OrthoDB" id="7185741at2"/>
<dbReference type="PANTHER" id="PTHR43798:SF33">
    <property type="entry name" value="HYDROLASE, PUTATIVE (AFU_ORTHOLOGUE AFUA_2G14860)-RELATED"/>
    <property type="match status" value="1"/>
</dbReference>
<dbReference type="RefSeq" id="WP_103705245.1">
    <property type="nucleotide sequence ID" value="NZ_PQGA01000008.1"/>
</dbReference>
<proteinExistence type="predicted"/>
<dbReference type="AlphaFoldDB" id="A0A2S4M7N8"/>